<dbReference type="Pfam" id="PF13151">
    <property type="entry name" value="DUF3990"/>
    <property type="match status" value="1"/>
</dbReference>
<sequence>MVSPIVLSKNFSQFSKVLYHGTTSSKYESLRAGVNISFCEEFTDFGKGFYLTSNFLQASRHADKRSGNKEESIVFVYDLDIQGLKQLYQGYILNKMDVEWAKFIYNNRSRKTNFTHNFDYVLGGVADGAIFDLVKAVDLGLDIKDFYEEIAKYGTYDQLSIHNQDIFKYNVIKYSKVAKAYARNESYDQRRINVISEI</sequence>
<comment type="caution">
    <text evidence="1">The sequence shown here is derived from an EMBL/GenBank/DDBJ whole genome shotgun (WGS) entry which is preliminary data.</text>
</comment>
<organism evidence="1 2">
    <name type="scientific">Lederbergia ruris</name>
    <dbReference type="NCBI Taxonomy" id="217495"/>
    <lineage>
        <taxon>Bacteria</taxon>
        <taxon>Bacillati</taxon>
        <taxon>Bacillota</taxon>
        <taxon>Bacilli</taxon>
        <taxon>Bacillales</taxon>
        <taxon>Bacillaceae</taxon>
        <taxon>Lederbergia</taxon>
    </lineage>
</organism>
<dbReference type="SUPFAM" id="SSF56399">
    <property type="entry name" value="ADP-ribosylation"/>
    <property type="match status" value="1"/>
</dbReference>
<keyword evidence="2" id="KW-1185">Reference proteome</keyword>
<evidence type="ECO:0000313" key="2">
    <source>
        <dbReference type="Proteomes" id="UP000679950"/>
    </source>
</evidence>
<reference evidence="1 2" key="1">
    <citation type="submission" date="2021-03" db="EMBL/GenBank/DDBJ databases">
        <title>Antimicrobial resistance genes in bacteria isolated from Japanese honey, and their potential for conferring macrolide and lincosamide resistance in the American foulbrood pathogen Paenibacillus larvae.</title>
        <authorList>
            <person name="Okamoto M."/>
            <person name="Kumagai M."/>
            <person name="Kanamori H."/>
            <person name="Takamatsu D."/>
        </authorList>
    </citation>
    <scope>NUCLEOTIDE SEQUENCE [LARGE SCALE GENOMIC DNA]</scope>
    <source>
        <strain evidence="1 2">J8TS2</strain>
    </source>
</reference>
<dbReference type="Proteomes" id="UP000679950">
    <property type="component" value="Unassembled WGS sequence"/>
</dbReference>
<name>A0ABQ4KL20_9BACI</name>
<dbReference type="Gene3D" id="3.90.228.10">
    <property type="match status" value="1"/>
</dbReference>
<protein>
    <recommendedName>
        <fullName evidence="3">DUF3990 domain-containing protein</fullName>
    </recommendedName>
</protein>
<dbReference type="RefSeq" id="WP_212966794.1">
    <property type="nucleotide sequence ID" value="NZ_BORB01000027.1"/>
</dbReference>
<dbReference type="InterPro" id="IPR025051">
    <property type="entry name" value="DUF3990"/>
</dbReference>
<gene>
    <name evidence="1" type="ORF">J8TS2_29660</name>
</gene>
<proteinExistence type="predicted"/>
<accession>A0ABQ4KL20</accession>
<evidence type="ECO:0000313" key="1">
    <source>
        <dbReference type="EMBL" id="GIN58647.1"/>
    </source>
</evidence>
<dbReference type="EMBL" id="BORB01000027">
    <property type="protein sequence ID" value="GIN58647.1"/>
    <property type="molecule type" value="Genomic_DNA"/>
</dbReference>
<evidence type="ECO:0008006" key="3">
    <source>
        <dbReference type="Google" id="ProtNLM"/>
    </source>
</evidence>